<reference evidence="26" key="1">
    <citation type="submission" date="2015-05" db="EMBL/GenBank/DDBJ databases">
        <authorList>
            <person name="Oh H.-M."/>
            <person name="Yang J.-A."/>
            <person name="Cho J.-C."/>
            <person name="Kang I."/>
        </authorList>
    </citation>
    <scope>NUCLEOTIDE SEQUENCE [LARGE SCALE GENOMIC DNA]</scope>
    <source>
        <strain evidence="26">IMCC 12053</strain>
    </source>
</reference>
<accession>A0A0N7HIE9</accession>
<dbReference type="EMBL" id="CP012023">
    <property type="protein sequence ID" value="ALI55029.1"/>
    <property type="molecule type" value="Genomic_DNA"/>
</dbReference>
<keyword evidence="9 24" id="KW-0812">Transmembrane</keyword>
<sequence>MISKLKYTGSRLYLRTIWSLEGLRATWRNEHSFRTWVWANLASACLAFALDLSTSERALILALGVLVLAAELVNTAIEDAVDYISTDHHPLAKRAKDAGSAAVFVTSLAAGVAWAVVLLG</sequence>
<feature type="transmembrane region" description="Helical" evidence="24">
    <location>
        <begin position="58"/>
        <end position="77"/>
    </location>
</feature>
<feature type="binding site" evidence="21">
    <location>
        <position position="71"/>
    </location>
    <ligand>
        <name>substrate</name>
    </ligand>
</feature>
<evidence type="ECO:0000256" key="1">
    <source>
        <dbReference type="ARBA" id="ARBA00004429"/>
    </source>
</evidence>
<feature type="binding site" evidence="23">
    <location>
        <position position="78"/>
    </location>
    <ligand>
        <name>a divalent metal cation</name>
        <dbReference type="ChEBI" id="CHEBI:60240"/>
    </ligand>
</feature>
<gene>
    <name evidence="25" type="ORF">IMCC12053_1081</name>
</gene>
<feature type="transmembrane region" description="Helical" evidence="24">
    <location>
        <begin position="98"/>
        <end position="119"/>
    </location>
</feature>
<proteinExistence type="inferred from homology"/>
<keyword evidence="5" id="KW-1003">Cell membrane</keyword>
<feature type="active site" description="Proton acceptor" evidence="20">
    <location>
        <position position="71"/>
    </location>
</feature>
<evidence type="ECO:0000256" key="7">
    <source>
        <dbReference type="ARBA" id="ARBA00022519"/>
    </source>
</evidence>
<keyword evidence="15 24" id="KW-1133">Transmembrane helix</keyword>
<evidence type="ECO:0000256" key="16">
    <source>
        <dbReference type="ARBA" id="ARBA00023098"/>
    </source>
</evidence>
<keyword evidence="16 24" id="KW-0443">Lipid metabolism</keyword>
<keyword evidence="6" id="KW-0444">Lipid biosynthesis</keyword>
<keyword evidence="18" id="KW-0594">Phospholipid biosynthesis</keyword>
<dbReference type="Proteomes" id="UP000064920">
    <property type="component" value="Chromosome"/>
</dbReference>
<feature type="binding site" evidence="23">
    <location>
        <position position="30"/>
    </location>
    <ligand>
        <name>a divalent metal cation</name>
        <dbReference type="ChEBI" id="CHEBI:60240"/>
    </ligand>
</feature>
<comment type="similarity">
    <text evidence="2 24">Belongs to the bacterial diacylglycerol kinase family.</text>
</comment>
<dbReference type="KEGG" id="cmar:IMCC12053_1081"/>
<evidence type="ECO:0000256" key="21">
    <source>
        <dbReference type="PIRSR" id="PIRSR600829-2"/>
    </source>
</evidence>
<comment type="function">
    <text evidence="24">Catalyzes the ATP-dependent phosphorylation of sn-l,2-diacylglycerol (DAG) to phosphatidic acid. Involved in the recycling of diacylglycerol produced as a by-product during membrane-derived oligosaccharide (MDO) biosynthesis.</text>
</comment>
<dbReference type="CDD" id="cd14264">
    <property type="entry name" value="DAGK_IM"/>
    <property type="match status" value="1"/>
</dbReference>
<dbReference type="GO" id="GO:0046872">
    <property type="term" value="F:metal ion binding"/>
    <property type="evidence" value="ECO:0007669"/>
    <property type="project" value="UniProtKB-KW"/>
</dbReference>
<feature type="binding site" evidence="22">
    <location>
        <position position="78"/>
    </location>
    <ligand>
        <name>ATP</name>
        <dbReference type="ChEBI" id="CHEBI:30616"/>
    </ligand>
</feature>
<keyword evidence="17 24" id="KW-0472">Membrane</keyword>
<evidence type="ECO:0000313" key="25">
    <source>
        <dbReference type="EMBL" id="ALI55029.1"/>
    </source>
</evidence>
<dbReference type="InterPro" id="IPR033718">
    <property type="entry name" value="DAGK_prok"/>
</dbReference>
<dbReference type="InterPro" id="IPR036945">
    <property type="entry name" value="DAGK_sf"/>
</dbReference>
<dbReference type="GO" id="GO:0005886">
    <property type="term" value="C:plasma membrane"/>
    <property type="evidence" value="ECO:0007669"/>
    <property type="project" value="UniProtKB-SubCell"/>
</dbReference>
<dbReference type="STRING" id="1397108.IMCC12053_1081"/>
<evidence type="ECO:0000256" key="15">
    <source>
        <dbReference type="ARBA" id="ARBA00022989"/>
    </source>
</evidence>
<keyword evidence="19 24" id="KW-1208">Phospholipid metabolism</keyword>
<comment type="subcellular location">
    <subcellularLocation>
        <location evidence="1 24">Cell inner membrane</location>
        <topology evidence="1 24">Multi-pass membrane protein</topology>
    </subcellularLocation>
</comment>
<keyword evidence="13 22" id="KW-0067">ATP-binding</keyword>
<dbReference type="GO" id="GO:0004143">
    <property type="term" value="F:ATP-dependent diacylglycerol kinase activity"/>
    <property type="evidence" value="ECO:0007669"/>
    <property type="project" value="UniProtKB-EC"/>
</dbReference>
<dbReference type="OrthoDB" id="7871148at2"/>
<evidence type="ECO:0000256" key="10">
    <source>
        <dbReference type="ARBA" id="ARBA00022723"/>
    </source>
</evidence>
<comment type="cofactor">
    <cofactor evidence="23">
        <name>Mg(2+)</name>
        <dbReference type="ChEBI" id="CHEBI:18420"/>
    </cofactor>
    <text evidence="23">Mn(2+), Zn(2+), Cd(2+) and Co(2+) support activity to lesser extents.</text>
</comment>
<keyword evidence="8 24" id="KW-0808">Transferase</keyword>
<protein>
    <recommendedName>
        <fullName evidence="4 24">Diacylglycerol kinase</fullName>
        <ecNumber evidence="3 24">2.7.1.107</ecNumber>
    </recommendedName>
</protein>
<evidence type="ECO:0000256" key="22">
    <source>
        <dbReference type="PIRSR" id="PIRSR600829-3"/>
    </source>
</evidence>
<evidence type="ECO:0000256" key="8">
    <source>
        <dbReference type="ARBA" id="ARBA00022679"/>
    </source>
</evidence>
<feature type="binding site" evidence="22">
    <location>
        <begin position="96"/>
        <end position="97"/>
    </location>
    <ligand>
        <name>ATP</name>
        <dbReference type="ChEBI" id="CHEBI:30616"/>
    </ligand>
</feature>
<evidence type="ECO:0000256" key="17">
    <source>
        <dbReference type="ARBA" id="ARBA00023136"/>
    </source>
</evidence>
<evidence type="ECO:0000256" key="24">
    <source>
        <dbReference type="RuleBase" id="RU363065"/>
    </source>
</evidence>
<keyword evidence="10 23" id="KW-0479">Metal-binding</keyword>
<feature type="binding site" evidence="22">
    <location>
        <position position="30"/>
    </location>
    <ligand>
        <name>ATP</name>
        <dbReference type="ChEBI" id="CHEBI:30616"/>
    </ligand>
</feature>
<feature type="binding site" evidence="21">
    <location>
        <position position="100"/>
    </location>
    <ligand>
        <name>substrate</name>
    </ligand>
</feature>
<organism evidence="25 26">
    <name type="scientific">Celeribacter marinus</name>
    <dbReference type="NCBI Taxonomy" id="1397108"/>
    <lineage>
        <taxon>Bacteria</taxon>
        <taxon>Pseudomonadati</taxon>
        <taxon>Pseudomonadota</taxon>
        <taxon>Alphaproteobacteria</taxon>
        <taxon>Rhodobacterales</taxon>
        <taxon>Roseobacteraceae</taxon>
        <taxon>Celeribacter</taxon>
    </lineage>
</organism>
<dbReference type="Gene3D" id="1.10.287.3610">
    <property type="match status" value="1"/>
</dbReference>
<evidence type="ECO:0000256" key="23">
    <source>
        <dbReference type="PIRSR" id="PIRSR600829-4"/>
    </source>
</evidence>
<evidence type="ECO:0000256" key="5">
    <source>
        <dbReference type="ARBA" id="ARBA00022475"/>
    </source>
</evidence>
<evidence type="ECO:0000256" key="18">
    <source>
        <dbReference type="ARBA" id="ARBA00023209"/>
    </source>
</evidence>
<feature type="binding site" evidence="21">
    <location>
        <position position="57"/>
    </location>
    <ligand>
        <name>substrate</name>
    </ligand>
</feature>
<dbReference type="EC" id="2.7.1.107" evidence="3 24"/>
<dbReference type="RefSeq" id="WP_062220920.1">
    <property type="nucleotide sequence ID" value="NZ_CP012023.1"/>
</dbReference>
<evidence type="ECO:0000313" key="26">
    <source>
        <dbReference type="Proteomes" id="UP000064920"/>
    </source>
</evidence>
<evidence type="ECO:0000256" key="14">
    <source>
        <dbReference type="ARBA" id="ARBA00022842"/>
    </source>
</evidence>
<comment type="caution">
    <text evidence="24">Lacks conserved residue(s) required for the propagation of feature annotation.</text>
</comment>
<keyword evidence="14 23" id="KW-0460">Magnesium</keyword>
<feature type="binding site" evidence="21">
    <location>
        <begin position="24"/>
        <end position="27"/>
    </location>
    <ligand>
        <name>substrate</name>
    </ligand>
</feature>
<dbReference type="PANTHER" id="PTHR34299">
    <property type="entry name" value="DIACYLGLYCEROL KINASE"/>
    <property type="match status" value="1"/>
</dbReference>
<evidence type="ECO:0000256" key="12">
    <source>
        <dbReference type="ARBA" id="ARBA00022777"/>
    </source>
</evidence>
<evidence type="ECO:0000256" key="19">
    <source>
        <dbReference type="ARBA" id="ARBA00023264"/>
    </source>
</evidence>
<evidence type="ECO:0000256" key="6">
    <source>
        <dbReference type="ARBA" id="ARBA00022516"/>
    </source>
</evidence>
<dbReference type="PROSITE" id="PS01069">
    <property type="entry name" value="DAGK_PROKAR"/>
    <property type="match status" value="1"/>
</dbReference>
<evidence type="ECO:0000256" key="20">
    <source>
        <dbReference type="PIRSR" id="PIRSR600829-1"/>
    </source>
</evidence>
<dbReference type="AlphaFoldDB" id="A0A0N7HIE9"/>
<evidence type="ECO:0000256" key="9">
    <source>
        <dbReference type="ARBA" id="ARBA00022692"/>
    </source>
</evidence>
<evidence type="ECO:0000256" key="3">
    <source>
        <dbReference type="ARBA" id="ARBA00012133"/>
    </source>
</evidence>
<keyword evidence="12 24" id="KW-0418">Kinase</keyword>
<dbReference type="InterPro" id="IPR000829">
    <property type="entry name" value="DAGK"/>
</dbReference>
<evidence type="ECO:0000256" key="2">
    <source>
        <dbReference type="ARBA" id="ARBA00005967"/>
    </source>
</evidence>
<dbReference type="PANTHER" id="PTHR34299:SF1">
    <property type="entry name" value="DIACYLGLYCEROL KINASE"/>
    <property type="match status" value="1"/>
</dbReference>
<dbReference type="Pfam" id="PF01219">
    <property type="entry name" value="DAGK_prokar"/>
    <property type="match status" value="1"/>
</dbReference>
<dbReference type="GO" id="GO:0006654">
    <property type="term" value="P:phosphatidic acid biosynthetic process"/>
    <property type="evidence" value="ECO:0007669"/>
    <property type="project" value="InterPro"/>
</dbReference>
<dbReference type="GO" id="GO:0005524">
    <property type="term" value="F:ATP binding"/>
    <property type="evidence" value="ECO:0007669"/>
    <property type="project" value="UniProtKB-KW"/>
</dbReference>
<name>A0A0N7HIE9_9RHOB</name>
<evidence type="ECO:0000256" key="11">
    <source>
        <dbReference type="ARBA" id="ARBA00022741"/>
    </source>
</evidence>
<evidence type="ECO:0000256" key="13">
    <source>
        <dbReference type="ARBA" id="ARBA00022840"/>
    </source>
</evidence>
<keyword evidence="26" id="KW-1185">Reference proteome</keyword>
<keyword evidence="11 22" id="KW-0547">Nucleotide-binding</keyword>
<keyword evidence="7 24" id="KW-0997">Cell inner membrane</keyword>
<dbReference type="PATRIC" id="fig|1397108.4.peg.1108"/>
<comment type="catalytic activity">
    <reaction evidence="24">
        <text>a 1,2-diacyl-sn-glycerol + ATP = a 1,2-diacyl-sn-glycero-3-phosphate + ADP + H(+)</text>
        <dbReference type="Rhea" id="RHEA:10272"/>
        <dbReference type="ChEBI" id="CHEBI:15378"/>
        <dbReference type="ChEBI" id="CHEBI:17815"/>
        <dbReference type="ChEBI" id="CHEBI:30616"/>
        <dbReference type="ChEBI" id="CHEBI:58608"/>
        <dbReference type="ChEBI" id="CHEBI:456216"/>
        <dbReference type="EC" id="2.7.1.107"/>
    </reaction>
</comment>
<evidence type="ECO:0000256" key="4">
    <source>
        <dbReference type="ARBA" id="ARBA00017575"/>
    </source>
</evidence>